<dbReference type="PROSITE" id="PS51171">
    <property type="entry name" value="PREPHENATE_DEHYDR_3"/>
    <property type="match status" value="1"/>
</dbReference>
<dbReference type="GO" id="GO:0046417">
    <property type="term" value="P:chorismate metabolic process"/>
    <property type="evidence" value="ECO:0007669"/>
    <property type="project" value="InterPro"/>
</dbReference>
<evidence type="ECO:0000256" key="12">
    <source>
        <dbReference type="ARBA" id="ARBA00023222"/>
    </source>
</evidence>
<dbReference type="GO" id="GO:0004106">
    <property type="term" value="F:chorismate mutase activity"/>
    <property type="evidence" value="ECO:0007669"/>
    <property type="project" value="UniProtKB-EC"/>
</dbReference>
<dbReference type="Pfam" id="PF01817">
    <property type="entry name" value="CM_2"/>
    <property type="match status" value="1"/>
</dbReference>
<keyword evidence="24" id="KW-1185">Reference proteome</keyword>
<keyword evidence="15" id="KW-0511">Multifunctional enzyme</keyword>
<dbReference type="CDD" id="cd13631">
    <property type="entry name" value="PBP2_Ct-PDT_like"/>
    <property type="match status" value="1"/>
</dbReference>
<dbReference type="AlphaFoldDB" id="A0A2T0BGC4"/>
<comment type="pathway">
    <text evidence="4">Amino-acid biosynthesis; L-phenylalanine biosynthesis; phenylpyruvate from prephenate: step 1/1.</text>
</comment>
<dbReference type="UniPathway" id="UPA00120">
    <property type="reaction ID" value="UER00203"/>
</dbReference>
<keyword evidence="13" id="KW-0413">Isomerase</keyword>
<evidence type="ECO:0000256" key="3">
    <source>
        <dbReference type="ARBA" id="ARBA00004496"/>
    </source>
</evidence>
<evidence type="ECO:0000256" key="4">
    <source>
        <dbReference type="ARBA" id="ARBA00004741"/>
    </source>
</evidence>
<name>A0A2T0BGC4_9CLOT</name>
<dbReference type="SMART" id="SM00830">
    <property type="entry name" value="CM_2"/>
    <property type="match status" value="1"/>
</dbReference>
<evidence type="ECO:0000259" key="21">
    <source>
        <dbReference type="PROSITE" id="PS51171"/>
    </source>
</evidence>
<dbReference type="SUPFAM" id="SSF55021">
    <property type="entry name" value="ACT-like"/>
    <property type="match status" value="1"/>
</dbReference>
<evidence type="ECO:0000259" key="20">
    <source>
        <dbReference type="PROSITE" id="PS51168"/>
    </source>
</evidence>
<comment type="pathway">
    <text evidence="5">Metabolic intermediate biosynthesis; prephenate biosynthesis; prephenate from chorismate: step 1/1.</text>
</comment>
<dbReference type="InterPro" id="IPR018528">
    <property type="entry name" value="Preph_deHydtase_CS"/>
</dbReference>
<keyword evidence="9" id="KW-0963">Cytoplasm</keyword>
<evidence type="ECO:0000256" key="1">
    <source>
        <dbReference type="ARBA" id="ARBA00000824"/>
    </source>
</evidence>
<feature type="site" description="Essential for prephenate dehydratase activity" evidence="19">
    <location>
        <position position="278"/>
    </location>
</feature>
<dbReference type="Pfam" id="PF00800">
    <property type="entry name" value="PDT"/>
    <property type="match status" value="1"/>
</dbReference>
<evidence type="ECO:0000256" key="10">
    <source>
        <dbReference type="ARBA" id="ARBA00022605"/>
    </source>
</evidence>
<dbReference type="SUPFAM" id="SSF48600">
    <property type="entry name" value="Chorismate mutase II"/>
    <property type="match status" value="1"/>
</dbReference>
<evidence type="ECO:0000256" key="5">
    <source>
        <dbReference type="ARBA" id="ARBA00004817"/>
    </source>
</evidence>
<comment type="caution">
    <text evidence="23">The sequence shown here is derived from an EMBL/GenBank/DDBJ whole genome shotgun (WGS) entry which is preliminary data.</text>
</comment>
<dbReference type="GO" id="GO:0004664">
    <property type="term" value="F:prephenate dehydratase activity"/>
    <property type="evidence" value="ECO:0007669"/>
    <property type="project" value="UniProtKB-EC"/>
</dbReference>
<dbReference type="InterPro" id="IPR008242">
    <property type="entry name" value="Chor_mutase/pphenate_deHydtase"/>
</dbReference>
<dbReference type="SUPFAM" id="SSF53850">
    <property type="entry name" value="Periplasmic binding protein-like II"/>
    <property type="match status" value="1"/>
</dbReference>
<sequence>MESLDKLRNKINKIDKEMVELFQKRMSVVSKVAEYKKRNHMKVLDENREEEVIETQLKNFKQNSMKSEIETFLRDIMSISRNLQKKKIVESLEHDSKSEIMEYDHSCRVGFQGILASFSYEALIDYFGDKVKTIGFDNFEDVPESLEKGDIDYGILPIENSSTGGIPQVYDLLEKHDIYIVGEKCIKVNHNLLGIPGASIEDIGEVYSHSQAFMQSSKFLKTHVNWKLIPYFNTAKSAEYIKKKNDRSKASIASRKAAEFYGLDILKENINYNSDNYTRFIIVGRNMVYDRRYDKISILVTLPHRSGSLYNIVKFFWENNLNMTKIESRPIMNRPWQYFFYIDFSGNIMEESTKNTLEGIKRESSYFKLLGNYKED</sequence>
<keyword evidence="11" id="KW-0057">Aromatic amino acid biosynthesis</keyword>
<dbReference type="InterPro" id="IPR045865">
    <property type="entry name" value="ACT-like_dom_sf"/>
</dbReference>
<feature type="domain" description="ACT" evidence="22">
    <location>
        <begin position="297"/>
        <end position="374"/>
    </location>
</feature>
<keyword evidence="12" id="KW-0584">Phenylalanine biosynthesis</keyword>
<evidence type="ECO:0000256" key="2">
    <source>
        <dbReference type="ARBA" id="ARBA00002364"/>
    </source>
</evidence>
<proteinExistence type="predicted"/>
<dbReference type="GO" id="GO:0009094">
    <property type="term" value="P:L-phenylalanine biosynthetic process"/>
    <property type="evidence" value="ECO:0007669"/>
    <property type="project" value="UniProtKB-UniPathway"/>
</dbReference>
<evidence type="ECO:0000256" key="9">
    <source>
        <dbReference type="ARBA" id="ARBA00022490"/>
    </source>
</evidence>
<dbReference type="InterPro" id="IPR001086">
    <property type="entry name" value="Preph_deHydtase"/>
</dbReference>
<evidence type="ECO:0000256" key="11">
    <source>
        <dbReference type="ARBA" id="ARBA00023141"/>
    </source>
</evidence>
<organism evidence="23 24">
    <name type="scientific">Clostridium luticellarii</name>
    <dbReference type="NCBI Taxonomy" id="1691940"/>
    <lineage>
        <taxon>Bacteria</taxon>
        <taxon>Bacillati</taxon>
        <taxon>Bacillota</taxon>
        <taxon>Clostridia</taxon>
        <taxon>Eubacteriales</taxon>
        <taxon>Clostridiaceae</taxon>
        <taxon>Clostridium</taxon>
    </lineage>
</organism>
<comment type="function">
    <text evidence="2">Catalyzes the Claisen rearrangement of chorismate to prephenate and the decarboxylation/dehydration of prephenate to phenylpyruvate.</text>
</comment>
<dbReference type="Gene3D" id="1.20.59.10">
    <property type="entry name" value="Chorismate mutase"/>
    <property type="match status" value="1"/>
</dbReference>
<evidence type="ECO:0000256" key="16">
    <source>
        <dbReference type="ARBA" id="ARBA00031175"/>
    </source>
</evidence>
<dbReference type="InterPro" id="IPR036263">
    <property type="entry name" value="Chorismate_II_sf"/>
</dbReference>
<evidence type="ECO:0000256" key="6">
    <source>
        <dbReference type="ARBA" id="ARBA00013147"/>
    </source>
</evidence>
<dbReference type="InterPro" id="IPR011279">
    <property type="entry name" value="Chorismate_mutase_GmP"/>
</dbReference>
<dbReference type="InterPro" id="IPR036979">
    <property type="entry name" value="CM_dom_sf"/>
</dbReference>
<evidence type="ECO:0000256" key="17">
    <source>
        <dbReference type="ARBA" id="ARBA00031520"/>
    </source>
</evidence>
<dbReference type="PROSITE" id="PS51671">
    <property type="entry name" value="ACT"/>
    <property type="match status" value="1"/>
</dbReference>
<dbReference type="CDD" id="cd04905">
    <property type="entry name" value="ACT_CM-PDT"/>
    <property type="match status" value="1"/>
</dbReference>
<dbReference type="InterPro" id="IPR002912">
    <property type="entry name" value="ACT_dom"/>
</dbReference>
<dbReference type="Gene3D" id="3.30.70.260">
    <property type="match status" value="1"/>
</dbReference>
<evidence type="ECO:0000256" key="7">
    <source>
        <dbReference type="ARBA" id="ARBA00014401"/>
    </source>
</evidence>
<dbReference type="PIRSF" id="PIRSF001500">
    <property type="entry name" value="Chor_mut_pdt_Ppr"/>
    <property type="match status" value="1"/>
</dbReference>
<dbReference type="OrthoDB" id="9802281at2"/>
<accession>A0A2T0BGC4</accession>
<evidence type="ECO:0000256" key="18">
    <source>
        <dbReference type="ARBA" id="ARBA00047848"/>
    </source>
</evidence>
<dbReference type="EMBL" id="PVXP01000050">
    <property type="protein sequence ID" value="PRR82872.1"/>
    <property type="molecule type" value="Genomic_DNA"/>
</dbReference>
<dbReference type="PANTHER" id="PTHR21022">
    <property type="entry name" value="PREPHENATE DEHYDRATASE P PROTEIN"/>
    <property type="match status" value="1"/>
</dbReference>
<evidence type="ECO:0000256" key="13">
    <source>
        <dbReference type="ARBA" id="ARBA00023235"/>
    </source>
</evidence>
<protein>
    <recommendedName>
        <fullName evidence="7">Bifunctional chorismate mutase/prephenate dehydratase</fullName>
        <ecNumber evidence="6">4.2.1.51</ecNumber>
    </recommendedName>
    <alternativeName>
        <fullName evidence="17">Chorismate mutase-prephenate dehydratase</fullName>
    </alternativeName>
    <alternativeName>
        <fullName evidence="8">Prephenate dehydratase</fullName>
    </alternativeName>
    <alternativeName>
        <fullName evidence="16">p-protein</fullName>
    </alternativeName>
</protein>
<comment type="catalytic activity">
    <reaction evidence="1">
        <text>chorismate = prephenate</text>
        <dbReference type="Rhea" id="RHEA:13897"/>
        <dbReference type="ChEBI" id="CHEBI:29748"/>
        <dbReference type="ChEBI" id="CHEBI:29934"/>
        <dbReference type="EC" id="5.4.99.5"/>
    </reaction>
</comment>
<evidence type="ECO:0000313" key="23">
    <source>
        <dbReference type="EMBL" id="PRR82872.1"/>
    </source>
</evidence>
<dbReference type="InterPro" id="IPR002701">
    <property type="entry name" value="CM_II_prokaryot"/>
</dbReference>
<dbReference type="PROSITE" id="PS51168">
    <property type="entry name" value="CHORISMATE_MUT_2"/>
    <property type="match status" value="1"/>
</dbReference>
<evidence type="ECO:0000256" key="14">
    <source>
        <dbReference type="ARBA" id="ARBA00023239"/>
    </source>
</evidence>
<evidence type="ECO:0000259" key="22">
    <source>
        <dbReference type="PROSITE" id="PS51671"/>
    </source>
</evidence>
<dbReference type="PANTHER" id="PTHR21022:SF19">
    <property type="entry name" value="PREPHENATE DEHYDRATASE-RELATED"/>
    <property type="match status" value="1"/>
</dbReference>
<dbReference type="Proteomes" id="UP000237798">
    <property type="component" value="Unassembled WGS sequence"/>
</dbReference>
<dbReference type="NCBIfam" id="TIGR01805">
    <property type="entry name" value="CM_mono_grmpos"/>
    <property type="match status" value="1"/>
</dbReference>
<dbReference type="EC" id="4.2.1.51" evidence="6"/>
<dbReference type="RefSeq" id="WP_106010346.1">
    <property type="nucleotide sequence ID" value="NZ_JALCPJ010000011.1"/>
</dbReference>
<dbReference type="PROSITE" id="PS00858">
    <property type="entry name" value="PREPHENATE_DEHYDR_2"/>
    <property type="match status" value="1"/>
</dbReference>
<dbReference type="UniPathway" id="UPA00121">
    <property type="reaction ID" value="UER00345"/>
</dbReference>
<dbReference type="Gene3D" id="3.40.190.10">
    <property type="entry name" value="Periplasmic binding protein-like II"/>
    <property type="match status" value="2"/>
</dbReference>
<evidence type="ECO:0000256" key="8">
    <source>
        <dbReference type="ARBA" id="ARBA00021872"/>
    </source>
</evidence>
<gene>
    <name evidence="23" type="primary">pheA</name>
    <name evidence="23" type="ORF">CLLU_27580</name>
</gene>
<comment type="catalytic activity">
    <reaction evidence="18">
        <text>prephenate + H(+) = 3-phenylpyruvate + CO2 + H2O</text>
        <dbReference type="Rhea" id="RHEA:21648"/>
        <dbReference type="ChEBI" id="CHEBI:15377"/>
        <dbReference type="ChEBI" id="CHEBI:15378"/>
        <dbReference type="ChEBI" id="CHEBI:16526"/>
        <dbReference type="ChEBI" id="CHEBI:18005"/>
        <dbReference type="ChEBI" id="CHEBI:29934"/>
        <dbReference type="EC" id="4.2.1.51"/>
    </reaction>
</comment>
<reference evidence="23 24" key="1">
    <citation type="submission" date="2018-03" db="EMBL/GenBank/DDBJ databases">
        <title>Genome sequence of Clostridium luticellarii DSM 29923.</title>
        <authorList>
            <person name="Poehlein A."/>
            <person name="Daniel R."/>
        </authorList>
    </citation>
    <scope>NUCLEOTIDE SEQUENCE [LARGE SCALE GENOMIC DNA]</scope>
    <source>
        <strain evidence="23 24">DSM 29923</strain>
    </source>
</reference>
<evidence type="ECO:0000256" key="19">
    <source>
        <dbReference type="PIRSR" id="PIRSR001500-2"/>
    </source>
</evidence>
<keyword evidence="10" id="KW-0028">Amino-acid biosynthesis</keyword>
<feature type="domain" description="Prephenate dehydratase" evidence="21">
    <location>
        <begin position="108"/>
        <end position="285"/>
    </location>
</feature>
<evidence type="ECO:0000256" key="15">
    <source>
        <dbReference type="ARBA" id="ARBA00023268"/>
    </source>
</evidence>
<feature type="domain" description="Chorismate mutase" evidence="20">
    <location>
        <begin position="1"/>
        <end position="88"/>
    </location>
</feature>
<keyword evidence="14" id="KW-0456">Lyase</keyword>
<evidence type="ECO:0000313" key="24">
    <source>
        <dbReference type="Proteomes" id="UP000237798"/>
    </source>
</evidence>
<dbReference type="GO" id="GO:0005737">
    <property type="term" value="C:cytoplasm"/>
    <property type="evidence" value="ECO:0007669"/>
    <property type="project" value="UniProtKB-SubCell"/>
</dbReference>
<comment type="subcellular location">
    <subcellularLocation>
        <location evidence="3">Cytoplasm</location>
    </subcellularLocation>
</comment>